<feature type="domain" description="Nuclease associated modular" evidence="2">
    <location>
        <begin position="3"/>
        <end position="19"/>
    </location>
</feature>
<feature type="compositionally biased region" description="Basic and acidic residues" evidence="1">
    <location>
        <begin position="22"/>
        <end position="48"/>
    </location>
</feature>
<dbReference type="Pfam" id="PF07460">
    <property type="entry name" value="NUMOD3"/>
    <property type="match status" value="1"/>
</dbReference>
<proteinExistence type="predicted"/>
<gene>
    <name evidence="3" type="ORF">NW209_12820</name>
</gene>
<dbReference type="EMBL" id="JANRHJ010000015">
    <property type="protein sequence ID" value="MCR8874880.1"/>
    <property type="molecule type" value="Genomic_DNA"/>
</dbReference>
<protein>
    <submittedName>
        <fullName evidence="3">NUMOD3 domain-containing DNA-binding protein</fullName>
    </submittedName>
</protein>
<accession>A0AAW5N912</accession>
<name>A0AAW5N912_9BACT</name>
<reference evidence="3 4" key="1">
    <citation type="submission" date="2022-08" db="EMBL/GenBank/DDBJ databases">
        <authorList>
            <person name="Zeman M."/>
            <person name="Kubasova T."/>
        </authorList>
    </citation>
    <scope>NUCLEOTIDE SEQUENCE [LARGE SCALE GENOMIC DNA]</scope>
    <source>
        <strain evidence="3 4">ET62</strain>
    </source>
</reference>
<organism evidence="3 4">
    <name type="scientific">Phocaeicola barnesiae</name>
    <dbReference type="NCBI Taxonomy" id="376804"/>
    <lineage>
        <taxon>Bacteria</taxon>
        <taxon>Pseudomonadati</taxon>
        <taxon>Bacteroidota</taxon>
        <taxon>Bacteroidia</taxon>
        <taxon>Bacteroidales</taxon>
        <taxon>Bacteroidaceae</taxon>
        <taxon>Phocaeicola</taxon>
    </lineage>
</organism>
<feature type="compositionally biased region" description="Basic and acidic residues" evidence="1">
    <location>
        <begin position="1"/>
        <end position="13"/>
    </location>
</feature>
<dbReference type="AlphaFoldDB" id="A0AAW5N912"/>
<dbReference type="InterPro" id="IPR003611">
    <property type="entry name" value="NUMOD3"/>
</dbReference>
<feature type="domain" description="Nuclease associated modular" evidence="2">
    <location>
        <begin position="37"/>
        <end position="53"/>
    </location>
</feature>
<sequence length="101" mass="11879">MKKGFKHSEETKQKIRQSKLGIKRDEETRKKISESKKGKGRSEETKEKIRTKLKKYYTSTDAILNRKLAYSVGKAMLDNFTLEEIHLILNNQLDEKYNEGE</sequence>
<dbReference type="Proteomes" id="UP001204579">
    <property type="component" value="Unassembled WGS sequence"/>
</dbReference>
<evidence type="ECO:0000259" key="2">
    <source>
        <dbReference type="SMART" id="SM00496"/>
    </source>
</evidence>
<dbReference type="SMART" id="SM00496">
    <property type="entry name" value="IENR2"/>
    <property type="match status" value="3"/>
</dbReference>
<comment type="caution">
    <text evidence="3">The sequence shown here is derived from an EMBL/GenBank/DDBJ whole genome shotgun (WGS) entry which is preliminary data.</text>
</comment>
<evidence type="ECO:0000313" key="3">
    <source>
        <dbReference type="EMBL" id="MCR8874880.1"/>
    </source>
</evidence>
<keyword evidence="3" id="KW-0238">DNA-binding</keyword>
<feature type="region of interest" description="Disordered" evidence="1">
    <location>
        <begin position="1"/>
        <end position="48"/>
    </location>
</feature>
<dbReference type="GO" id="GO:0003677">
    <property type="term" value="F:DNA binding"/>
    <property type="evidence" value="ECO:0007669"/>
    <property type="project" value="UniProtKB-KW"/>
</dbReference>
<dbReference type="RefSeq" id="WP_258336123.1">
    <property type="nucleotide sequence ID" value="NZ_JANRHJ010000015.1"/>
</dbReference>
<evidence type="ECO:0000256" key="1">
    <source>
        <dbReference type="SAM" id="MobiDB-lite"/>
    </source>
</evidence>
<evidence type="ECO:0000313" key="4">
    <source>
        <dbReference type="Proteomes" id="UP001204579"/>
    </source>
</evidence>
<keyword evidence="4" id="KW-1185">Reference proteome</keyword>
<feature type="domain" description="Nuclease associated modular" evidence="2">
    <location>
        <begin position="20"/>
        <end position="36"/>
    </location>
</feature>